<dbReference type="RefSeq" id="WP_143979458.1">
    <property type="nucleotide sequence ID" value="NZ_CP041695.1"/>
</dbReference>
<evidence type="ECO:0000256" key="1">
    <source>
        <dbReference type="SAM" id="MobiDB-lite"/>
    </source>
</evidence>
<organism evidence="2 3">
    <name type="scientific">Nocardia otitidiscaviarum</name>
    <dbReference type="NCBI Taxonomy" id="1823"/>
    <lineage>
        <taxon>Bacteria</taxon>
        <taxon>Bacillati</taxon>
        <taxon>Actinomycetota</taxon>
        <taxon>Actinomycetes</taxon>
        <taxon>Mycobacteriales</taxon>
        <taxon>Nocardiaceae</taxon>
        <taxon>Nocardia</taxon>
    </lineage>
</organism>
<evidence type="ECO:0000313" key="3">
    <source>
        <dbReference type="Proteomes" id="UP000317039"/>
    </source>
</evidence>
<protein>
    <submittedName>
        <fullName evidence="2">DUF3558 domain-containing protein</fullName>
    </submittedName>
</protein>
<dbReference type="GeneID" id="80331248"/>
<proteinExistence type="predicted"/>
<accession>A0A516NFT3</accession>
<dbReference type="AlphaFoldDB" id="A0A516NFT3"/>
<dbReference type="Proteomes" id="UP000317039">
    <property type="component" value="Chromosome"/>
</dbReference>
<name>A0A516NFT3_9NOCA</name>
<feature type="region of interest" description="Disordered" evidence="1">
    <location>
        <begin position="84"/>
        <end position="150"/>
    </location>
</feature>
<gene>
    <name evidence="2" type="ORF">FOH10_02385</name>
</gene>
<reference evidence="2 3" key="1">
    <citation type="submission" date="2019-07" db="EMBL/GenBank/DDBJ databases">
        <title>Complete Genome Sequence and Methylome Analysis of Nocardia otitidis-caviarum NEB252.</title>
        <authorList>
            <person name="Fomenkov A."/>
            <person name="Anton B.P."/>
            <person name="Vincze T."/>
            <person name="Roberts R.J."/>
        </authorList>
    </citation>
    <scope>NUCLEOTIDE SEQUENCE [LARGE SCALE GENOMIC DNA]</scope>
    <source>
        <strain evidence="2 3">NEB252</strain>
    </source>
</reference>
<evidence type="ECO:0000313" key="2">
    <source>
        <dbReference type="EMBL" id="QDP77766.1"/>
    </source>
</evidence>
<sequence>MKAPRDSRNRLREHAFGPPNWRYLPTMTRTREFHPAPCLRGGGTRTTALRIAAVLGGAALAIAGCTTDSTGSAAAPGEATAVTTTTGALTTNPGIGATTPPGDGGTKAPEPTRADSPAPDPAPVDSPVSEPTRADTAAPTTESASGTFWDPCSLPESDLVAVGLDPATEVRMTESMFAACEWRSTDRTFELILTHSGDSMDHVLTPGNYKDLRRSEYYGREFAVFRAASDSNNIGCLLVTPAESGSFVFTLRNSQPDGEDACLAIQRVGAGLLNSLP</sequence>
<dbReference type="KEGG" id="nod:FOH10_02385"/>
<dbReference type="EMBL" id="CP041695">
    <property type="protein sequence ID" value="QDP77766.1"/>
    <property type="molecule type" value="Genomic_DNA"/>
</dbReference>